<evidence type="ECO:0000256" key="1">
    <source>
        <dbReference type="ARBA" id="ARBA00005432"/>
    </source>
</evidence>
<dbReference type="InterPro" id="IPR036424">
    <property type="entry name" value="UPP_synth-like_sf"/>
</dbReference>
<dbReference type="EMBL" id="PDNB01000184">
    <property type="protein sequence ID" value="PGH00566.1"/>
    <property type="molecule type" value="Genomic_DNA"/>
</dbReference>
<dbReference type="CDD" id="cd00475">
    <property type="entry name" value="Cis_IPPS"/>
    <property type="match status" value="1"/>
</dbReference>
<dbReference type="GO" id="GO:0045547">
    <property type="term" value="F:ditrans,polycis-polyprenyl diphosphate synthase [(2E,6E)-farnesyl diphosphate specific] activity"/>
    <property type="evidence" value="ECO:0007669"/>
    <property type="project" value="TreeGrafter"/>
</dbReference>
<keyword evidence="4" id="KW-1185">Reference proteome</keyword>
<dbReference type="SUPFAM" id="SSF64005">
    <property type="entry name" value="Undecaprenyl diphosphate synthase"/>
    <property type="match status" value="2"/>
</dbReference>
<dbReference type="PROSITE" id="PS01066">
    <property type="entry name" value="UPP_SYNTHASE"/>
    <property type="match status" value="1"/>
</dbReference>
<dbReference type="PANTHER" id="PTHR10291:SF43">
    <property type="entry name" value="DEHYDRODOLICHYL DIPHOSPHATE SYNTHASE COMPLEX SUBUNIT DHDDS"/>
    <property type="match status" value="1"/>
</dbReference>
<dbReference type="Pfam" id="PF01255">
    <property type="entry name" value="Prenyltransf"/>
    <property type="match status" value="1"/>
</dbReference>
<dbReference type="GO" id="GO:1904423">
    <property type="term" value="C:dehydrodolichyl diphosphate synthase complex"/>
    <property type="evidence" value="ECO:0007669"/>
    <property type="project" value="TreeGrafter"/>
</dbReference>
<name>A0A2B7WUT9_9EURO</name>
<evidence type="ECO:0000256" key="2">
    <source>
        <dbReference type="ARBA" id="ARBA00022679"/>
    </source>
</evidence>
<dbReference type="GO" id="GO:0016020">
    <property type="term" value="C:membrane"/>
    <property type="evidence" value="ECO:0007669"/>
    <property type="project" value="TreeGrafter"/>
</dbReference>
<dbReference type="Gene3D" id="3.40.1180.10">
    <property type="entry name" value="Decaprenyl diphosphate synthase-like"/>
    <property type="match status" value="2"/>
</dbReference>
<dbReference type="STRING" id="1447875.A0A2B7WUT9"/>
<proteinExistence type="inferred from homology"/>
<dbReference type="GO" id="GO:0005811">
    <property type="term" value="C:lipid droplet"/>
    <property type="evidence" value="ECO:0007669"/>
    <property type="project" value="TreeGrafter"/>
</dbReference>
<dbReference type="PANTHER" id="PTHR10291">
    <property type="entry name" value="DEHYDRODOLICHYL DIPHOSPHATE SYNTHASE FAMILY MEMBER"/>
    <property type="match status" value="1"/>
</dbReference>
<dbReference type="AlphaFoldDB" id="A0A2B7WUT9"/>
<dbReference type="NCBIfam" id="TIGR00055">
    <property type="entry name" value="uppS"/>
    <property type="match status" value="1"/>
</dbReference>
<dbReference type="InterPro" id="IPR018520">
    <property type="entry name" value="UPP_synth-like_CS"/>
</dbReference>
<gene>
    <name evidence="3" type="ORF">AJ79_08169</name>
</gene>
<dbReference type="OrthoDB" id="4173905at2759"/>
<dbReference type="Proteomes" id="UP000223968">
    <property type="component" value="Unassembled WGS sequence"/>
</dbReference>
<reference evidence="3 4" key="1">
    <citation type="submission" date="2017-10" db="EMBL/GenBank/DDBJ databases">
        <title>Comparative genomics in systemic dimorphic fungi from Ajellomycetaceae.</title>
        <authorList>
            <person name="Munoz J.F."/>
            <person name="Mcewen J.G."/>
            <person name="Clay O.K."/>
            <person name="Cuomo C.A."/>
        </authorList>
    </citation>
    <scope>NUCLEOTIDE SEQUENCE [LARGE SCALE GENOMIC DNA]</scope>
    <source>
        <strain evidence="3 4">UAMH5409</strain>
    </source>
</reference>
<accession>A0A2B7WUT9</accession>
<protein>
    <submittedName>
        <fullName evidence="3">Di-trans,poly-cis-decaprenylcistransferase</fullName>
    </submittedName>
</protein>
<organism evidence="3 4">
    <name type="scientific">Helicocarpus griseus UAMH5409</name>
    <dbReference type="NCBI Taxonomy" id="1447875"/>
    <lineage>
        <taxon>Eukaryota</taxon>
        <taxon>Fungi</taxon>
        <taxon>Dikarya</taxon>
        <taxon>Ascomycota</taxon>
        <taxon>Pezizomycotina</taxon>
        <taxon>Eurotiomycetes</taxon>
        <taxon>Eurotiomycetidae</taxon>
        <taxon>Onygenales</taxon>
        <taxon>Ajellomycetaceae</taxon>
        <taxon>Helicocarpus</taxon>
    </lineage>
</organism>
<dbReference type="GO" id="GO:0016094">
    <property type="term" value="P:polyprenol biosynthetic process"/>
    <property type="evidence" value="ECO:0007669"/>
    <property type="project" value="TreeGrafter"/>
</dbReference>
<evidence type="ECO:0000313" key="3">
    <source>
        <dbReference type="EMBL" id="PGH00566.1"/>
    </source>
</evidence>
<comment type="similarity">
    <text evidence="1">Belongs to the UPP synthase family.</text>
</comment>
<sequence>MSIPRSYMLGQDVTEKENTRLGARYPFMLTPKQNLDFCYRSGVKVATCYAFSIDNFKRPNDQVDFLMELFKVLIDVISAPGGELHRNCVALRVLGQTTLLPLDLQKEILRTTELTKENGGNVVNICLAYTSRDEISSAIRATVASSRGTENVPQPVCFEVNGPRLVSANVTMEMLNSNMLIVDDSPLDLLVRSSGTNRLSDFLLWQCHQNTDLAFVNSMWPEFRTWQLFSVLWRWQRRQPKRRSSEQRQIWHDIRIQHVAYVFIYAYFSMCAFFSQCYNFLDRIPSWAYQARTPESILRDVKWLKRIPSHLGVILTPDRGDEDLEKLMKDVAELIVWSMSAGVPVLNIYESTGILKSSMSNLQRIITDKVSSLYPSNEPGFRLFASHCGTQGFHLSIQSNDDAPTSLALFFLSSTDGRDTILEVTKTLAQRYHDGKLSLEDINIDLIDNELQKMSFVPRPLSQSDDGLEDTLLPTTLESVKSEPDLLIIFGQDARLHGYPPWQIRLSEIFCTGRSNVVTYRDFLKGLCLYAGAEMRFGR</sequence>
<comment type="caution">
    <text evidence="3">The sequence shown here is derived from an EMBL/GenBank/DDBJ whole genome shotgun (WGS) entry which is preliminary data.</text>
</comment>
<keyword evidence="2 3" id="KW-0808">Transferase</keyword>
<dbReference type="GO" id="GO:0005783">
    <property type="term" value="C:endoplasmic reticulum"/>
    <property type="evidence" value="ECO:0007669"/>
    <property type="project" value="TreeGrafter"/>
</dbReference>
<evidence type="ECO:0000313" key="4">
    <source>
        <dbReference type="Proteomes" id="UP000223968"/>
    </source>
</evidence>
<dbReference type="InterPro" id="IPR001441">
    <property type="entry name" value="UPP_synth-like"/>
</dbReference>